<feature type="transmembrane region" description="Helical" evidence="2">
    <location>
        <begin position="264"/>
        <end position="286"/>
    </location>
</feature>
<feature type="transmembrane region" description="Helical" evidence="2">
    <location>
        <begin position="144"/>
        <end position="162"/>
    </location>
</feature>
<dbReference type="EMBL" id="JAFGIX010000085">
    <property type="protein sequence ID" value="MBN1574607.1"/>
    <property type="molecule type" value="Genomic_DNA"/>
</dbReference>
<evidence type="ECO:0000256" key="1">
    <source>
        <dbReference type="SAM" id="MobiDB-lite"/>
    </source>
</evidence>
<keyword evidence="2" id="KW-1133">Transmembrane helix</keyword>
<feature type="region of interest" description="Disordered" evidence="1">
    <location>
        <begin position="1"/>
        <end position="31"/>
    </location>
</feature>
<reference evidence="3" key="2">
    <citation type="submission" date="2021-01" db="EMBL/GenBank/DDBJ databases">
        <authorList>
            <person name="Hahn C.R."/>
            <person name="Youssef N.H."/>
            <person name="Elshahed M."/>
        </authorList>
    </citation>
    <scope>NUCLEOTIDE SEQUENCE</scope>
    <source>
        <strain evidence="3">Zod_Metabat.24</strain>
    </source>
</reference>
<feature type="compositionally biased region" description="Basic and acidic residues" evidence="1">
    <location>
        <begin position="13"/>
        <end position="31"/>
    </location>
</feature>
<keyword evidence="2" id="KW-0812">Transmembrane</keyword>
<evidence type="ECO:0000256" key="2">
    <source>
        <dbReference type="SAM" id="Phobius"/>
    </source>
</evidence>
<feature type="transmembrane region" description="Helical" evidence="2">
    <location>
        <begin position="204"/>
        <end position="227"/>
    </location>
</feature>
<dbReference type="AlphaFoldDB" id="A0A9D8PS75"/>
<comment type="caution">
    <text evidence="3">The sequence shown here is derived from an EMBL/GenBank/DDBJ whole genome shotgun (WGS) entry which is preliminary data.</text>
</comment>
<feature type="transmembrane region" description="Helical" evidence="2">
    <location>
        <begin position="338"/>
        <end position="357"/>
    </location>
</feature>
<dbReference type="Proteomes" id="UP000809273">
    <property type="component" value="Unassembled WGS sequence"/>
</dbReference>
<dbReference type="PANTHER" id="PTHR20992">
    <property type="entry name" value="AT15442P-RELATED"/>
    <property type="match status" value="1"/>
</dbReference>
<proteinExistence type="predicted"/>
<gene>
    <name evidence="3" type="ORF">JW984_15525</name>
</gene>
<feature type="region of interest" description="Disordered" evidence="1">
    <location>
        <begin position="44"/>
        <end position="77"/>
    </location>
</feature>
<accession>A0A9D8PS75</accession>
<dbReference type="Pfam" id="PF04087">
    <property type="entry name" value="DUF389"/>
    <property type="match status" value="1"/>
</dbReference>
<feature type="transmembrane region" description="Helical" evidence="2">
    <location>
        <begin position="292"/>
        <end position="317"/>
    </location>
</feature>
<feature type="transmembrane region" description="Helical" evidence="2">
    <location>
        <begin position="239"/>
        <end position="257"/>
    </location>
</feature>
<dbReference type="InterPro" id="IPR005240">
    <property type="entry name" value="DUF389"/>
</dbReference>
<sequence>MKKPGDLKSTGKWSEEEREITGPEETGREKLPLYSRLMRYFGLDDGKKHREETPNADDHKNKGHHENHPDKEDETTLAEKITSQTKEVREIIDHVINPEERTLKNYLSVNFWKKKREEYKKIKEKEAEDFNVHRMLSEGATPTIEYYILTTLSAIIATAGLIQGSTAVIIGAMIVAPLMTPILAFSLGVIWGDLNLIRNSTVSILRGTVLAVLISAGIAFFTPISGYSAEILARTRPDLFDVIIAIASGTVGAYGNANRKVSNTLVGIAIAVALMPPLCTIGIGVGTLNLDITLGAMTLFLINLISISLSSAVIFWIMRIHPVFADVEMVKKRAIRQIIVSVVILTAITIPVSYFMWERYSDEKIKSRTNAYVEKELSNTTVYNMEIKKDDEGSVLYLTLKGGTLPKKYQIEDLKKTILGKHHKLSDIKIEFIITVNL</sequence>
<protein>
    <submittedName>
        <fullName evidence="3">TIGR00341 family protein</fullName>
    </submittedName>
</protein>
<evidence type="ECO:0000313" key="3">
    <source>
        <dbReference type="EMBL" id="MBN1574607.1"/>
    </source>
</evidence>
<evidence type="ECO:0000313" key="4">
    <source>
        <dbReference type="Proteomes" id="UP000809273"/>
    </source>
</evidence>
<feature type="compositionally biased region" description="Basic and acidic residues" evidence="1">
    <location>
        <begin position="44"/>
        <end position="71"/>
    </location>
</feature>
<keyword evidence="2" id="KW-0472">Membrane</keyword>
<reference evidence="3" key="1">
    <citation type="journal article" date="2021" name="Environ. Microbiol.">
        <title>Genomic characterization of three novel Desulfobacterota classes expand the metabolic and phylogenetic diversity of the phylum.</title>
        <authorList>
            <person name="Murphy C.L."/>
            <person name="Biggerstaff J."/>
            <person name="Eichhorn A."/>
            <person name="Ewing E."/>
            <person name="Shahan R."/>
            <person name="Soriano D."/>
            <person name="Stewart S."/>
            <person name="VanMol K."/>
            <person name="Walker R."/>
            <person name="Walters P."/>
            <person name="Elshahed M.S."/>
            <person name="Youssef N.H."/>
        </authorList>
    </citation>
    <scope>NUCLEOTIDE SEQUENCE</scope>
    <source>
        <strain evidence="3">Zod_Metabat.24</strain>
    </source>
</reference>
<name>A0A9D8PS75_9DELT</name>
<organism evidence="3 4">
    <name type="scientific">Candidatus Zymogenus saltonus</name>
    <dbReference type="NCBI Taxonomy" id="2844893"/>
    <lineage>
        <taxon>Bacteria</taxon>
        <taxon>Deltaproteobacteria</taxon>
        <taxon>Candidatus Zymogenia</taxon>
        <taxon>Candidatus Zymogeniales</taxon>
        <taxon>Candidatus Zymogenaceae</taxon>
        <taxon>Candidatus Zymogenus</taxon>
    </lineage>
</organism>
<dbReference type="NCBIfam" id="TIGR00341">
    <property type="entry name" value="TIGR00341 family protein"/>
    <property type="match status" value="1"/>
</dbReference>
<feature type="transmembrane region" description="Helical" evidence="2">
    <location>
        <begin position="168"/>
        <end position="192"/>
    </location>
</feature>
<dbReference type="PANTHER" id="PTHR20992:SF9">
    <property type="entry name" value="AT15442P-RELATED"/>
    <property type="match status" value="1"/>
</dbReference>